<keyword evidence="1 2" id="KW-0732">Signal</keyword>
<dbReference type="Pfam" id="PF00021">
    <property type="entry name" value="UPAR_LY6"/>
    <property type="match status" value="1"/>
</dbReference>
<dbReference type="HOGENOM" id="CLU_1462748_0_0_1"/>
<dbReference type="InterPro" id="IPR016054">
    <property type="entry name" value="LY6_UPA_recep-like"/>
</dbReference>
<feature type="domain" description="UPAR/Ly6" evidence="3">
    <location>
        <begin position="21"/>
        <end position="104"/>
    </location>
</feature>
<dbReference type="AlphaFoldDB" id="E9FSZ2"/>
<protein>
    <recommendedName>
        <fullName evidence="3">UPAR/Ly6 domain-containing protein</fullName>
    </recommendedName>
</protein>
<name>E9FSZ2_DAPPU</name>
<dbReference type="KEGG" id="dpx:DAPPUDRAFT_220418"/>
<dbReference type="InterPro" id="IPR051110">
    <property type="entry name" value="Ly-6/neurotoxin-like_GPI-ap"/>
</dbReference>
<gene>
    <name evidence="4" type="ORF">DAPPUDRAFT_220418</name>
</gene>
<dbReference type="SUPFAM" id="SSF57302">
    <property type="entry name" value="Snake toxin-like"/>
    <property type="match status" value="1"/>
</dbReference>
<feature type="chain" id="PRO_5003236349" description="UPAR/Ly6 domain-containing protein" evidence="2">
    <location>
        <begin position="22"/>
        <end position="185"/>
    </location>
</feature>
<dbReference type="InParanoid" id="E9FSZ2"/>
<evidence type="ECO:0000313" key="4">
    <source>
        <dbReference type="EMBL" id="EFX89276.1"/>
    </source>
</evidence>
<feature type="signal peptide" evidence="2">
    <location>
        <begin position="1"/>
        <end position="21"/>
    </location>
</feature>
<keyword evidence="5" id="KW-1185">Reference proteome</keyword>
<sequence>MNSSLVIIVAMLAVTISTVSGLQCYSCEGRENEMCGNNPTRANRITCATNEMCNILRTERSDFSGRTVTFSRGCRQSAFAGAVGGNGVGVSTSSQSCSTDLCNTGDGLGASINFPGFNSNGFGFNTNTNNNNNGFGGFASGGGGGFNNDFNRQPGNDAPAGTKTNYNPLMLPFLGLVSSILGNNL</sequence>
<dbReference type="PANTHER" id="PTHR16983">
    <property type="entry name" value="UPAR/LY6 DOMAIN-CONTAINING PROTEIN"/>
    <property type="match status" value="1"/>
</dbReference>
<evidence type="ECO:0000256" key="2">
    <source>
        <dbReference type="SAM" id="SignalP"/>
    </source>
</evidence>
<dbReference type="InterPro" id="IPR045860">
    <property type="entry name" value="Snake_toxin-like_sf"/>
</dbReference>
<dbReference type="EMBL" id="GL732524">
    <property type="protein sequence ID" value="EFX89276.1"/>
    <property type="molecule type" value="Genomic_DNA"/>
</dbReference>
<dbReference type="PANTHER" id="PTHR16983:SF10">
    <property type="entry name" value="PROTEIN QUIVER"/>
    <property type="match status" value="1"/>
</dbReference>
<accession>E9FSZ2</accession>
<dbReference type="OrthoDB" id="6331233at2759"/>
<evidence type="ECO:0000256" key="1">
    <source>
        <dbReference type="ARBA" id="ARBA00022729"/>
    </source>
</evidence>
<dbReference type="Gene3D" id="2.10.60.10">
    <property type="entry name" value="CD59"/>
    <property type="match status" value="1"/>
</dbReference>
<proteinExistence type="predicted"/>
<organism evidence="4 5">
    <name type="scientific">Daphnia pulex</name>
    <name type="common">Water flea</name>
    <dbReference type="NCBI Taxonomy" id="6669"/>
    <lineage>
        <taxon>Eukaryota</taxon>
        <taxon>Metazoa</taxon>
        <taxon>Ecdysozoa</taxon>
        <taxon>Arthropoda</taxon>
        <taxon>Crustacea</taxon>
        <taxon>Branchiopoda</taxon>
        <taxon>Diplostraca</taxon>
        <taxon>Cladocera</taxon>
        <taxon>Anomopoda</taxon>
        <taxon>Daphniidae</taxon>
        <taxon>Daphnia</taxon>
    </lineage>
</organism>
<reference evidence="4 5" key="1">
    <citation type="journal article" date="2011" name="Science">
        <title>The ecoresponsive genome of Daphnia pulex.</title>
        <authorList>
            <person name="Colbourne J.K."/>
            <person name="Pfrender M.E."/>
            <person name="Gilbert D."/>
            <person name="Thomas W.K."/>
            <person name="Tucker A."/>
            <person name="Oakley T.H."/>
            <person name="Tokishita S."/>
            <person name="Aerts A."/>
            <person name="Arnold G.J."/>
            <person name="Basu M.K."/>
            <person name="Bauer D.J."/>
            <person name="Caceres C.E."/>
            <person name="Carmel L."/>
            <person name="Casola C."/>
            <person name="Choi J.H."/>
            <person name="Detter J.C."/>
            <person name="Dong Q."/>
            <person name="Dusheyko S."/>
            <person name="Eads B.D."/>
            <person name="Frohlich T."/>
            <person name="Geiler-Samerotte K.A."/>
            <person name="Gerlach D."/>
            <person name="Hatcher P."/>
            <person name="Jogdeo S."/>
            <person name="Krijgsveld J."/>
            <person name="Kriventseva E.V."/>
            <person name="Kultz D."/>
            <person name="Laforsch C."/>
            <person name="Lindquist E."/>
            <person name="Lopez J."/>
            <person name="Manak J.R."/>
            <person name="Muller J."/>
            <person name="Pangilinan J."/>
            <person name="Patwardhan R.P."/>
            <person name="Pitluck S."/>
            <person name="Pritham E.J."/>
            <person name="Rechtsteiner A."/>
            <person name="Rho M."/>
            <person name="Rogozin I.B."/>
            <person name="Sakarya O."/>
            <person name="Salamov A."/>
            <person name="Schaack S."/>
            <person name="Shapiro H."/>
            <person name="Shiga Y."/>
            <person name="Skalitzky C."/>
            <person name="Smith Z."/>
            <person name="Souvorov A."/>
            <person name="Sung W."/>
            <person name="Tang Z."/>
            <person name="Tsuchiya D."/>
            <person name="Tu H."/>
            <person name="Vos H."/>
            <person name="Wang M."/>
            <person name="Wolf Y.I."/>
            <person name="Yamagata H."/>
            <person name="Yamada T."/>
            <person name="Ye Y."/>
            <person name="Shaw J.R."/>
            <person name="Andrews J."/>
            <person name="Crease T.J."/>
            <person name="Tang H."/>
            <person name="Lucas S.M."/>
            <person name="Robertson H.M."/>
            <person name="Bork P."/>
            <person name="Koonin E.V."/>
            <person name="Zdobnov E.M."/>
            <person name="Grigoriev I.V."/>
            <person name="Lynch M."/>
            <person name="Boore J.L."/>
        </authorList>
    </citation>
    <scope>NUCLEOTIDE SEQUENCE [LARGE SCALE GENOMIC DNA]</scope>
</reference>
<dbReference type="PhylomeDB" id="E9FSZ2"/>
<dbReference type="Proteomes" id="UP000000305">
    <property type="component" value="Unassembled WGS sequence"/>
</dbReference>
<evidence type="ECO:0000259" key="3">
    <source>
        <dbReference type="Pfam" id="PF00021"/>
    </source>
</evidence>
<dbReference type="CDD" id="cd00117">
    <property type="entry name" value="TFP"/>
    <property type="match status" value="1"/>
</dbReference>
<evidence type="ECO:0000313" key="5">
    <source>
        <dbReference type="Proteomes" id="UP000000305"/>
    </source>
</evidence>